<dbReference type="InParanoid" id="D7GYD4"/>
<reference evidence="1 2" key="1">
    <citation type="journal article" date="2008" name="Nature">
        <title>The genome of the model beetle and pest Tribolium castaneum.</title>
        <authorList>
            <consortium name="Tribolium Genome Sequencing Consortium"/>
            <person name="Richards S."/>
            <person name="Gibbs R.A."/>
            <person name="Weinstock G.M."/>
            <person name="Brown S.J."/>
            <person name="Denell R."/>
            <person name="Beeman R.W."/>
            <person name="Gibbs R."/>
            <person name="Beeman R.W."/>
            <person name="Brown S.J."/>
            <person name="Bucher G."/>
            <person name="Friedrich M."/>
            <person name="Grimmelikhuijzen C.J."/>
            <person name="Klingler M."/>
            <person name="Lorenzen M."/>
            <person name="Richards S."/>
            <person name="Roth S."/>
            <person name="Schroder R."/>
            <person name="Tautz D."/>
            <person name="Zdobnov E.M."/>
            <person name="Muzny D."/>
            <person name="Gibbs R.A."/>
            <person name="Weinstock G.M."/>
            <person name="Attaway T."/>
            <person name="Bell S."/>
            <person name="Buhay C.J."/>
            <person name="Chandrabose M.N."/>
            <person name="Chavez D."/>
            <person name="Clerk-Blankenburg K.P."/>
            <person name="Cree A."/>
            <person name="Dao M."/>
            <person name="Davis C."/>
            <person name="Chacko J."/>
            <person name="Dinh H."/>
            <person name="Dugan-Rocha S."/>
            <person name="Fowler G."/>
            <person name="Garner T.T."/>
            <person name="Garnes J."/>
            <person name="Gnirke A."/>
            <person name="Hawes A."/>
            <person name="Hernandez J."/>
            <person name="Hines S."/>
            <person name="Holder M."/>
            <person name="Hume J."/>
            <person name="Jhangiani S.N."/>
            <person name="Joshi V."/>
            <person name="Khan Z.M."/>
            <person name="Jackson L."/>
            <person name="Kovar C."/>
            <person name="Kowis A."/>
            <person name="Lee S."/>
            <person name="Lewis L.R."/>
            <person name="Margolis J."/>
            <person name="Morgan M."/>
            <person name="Nazareth L.V."/>
            <person name="Nguyen N."/>
            <person name="Okwuonu G."/>
            <person name="Parker D."/>
            <person name="Richards S."/>
            <person name="Ruiz S.J."/>
            <person name="Santibanez J."/>
            <person name="Savard J."/>
            <person name="Scherer S.E."/>
            <person name="Schneider B."/>
            <person name="Sodergren E."/>
            <person name="Tautz D."/>
            <person name="Vattahil S."/>
            <person name="Villasana D."/>
            <person name="White C.S."/>
            <person name="Wright R."/>
            <person name="Park Y."/>
            <person name="Beeman R.W."/>
            <person name="Lord J."/>
            <person name="Oppert B."/>
            <person name="Lorenzen M."/>
            <person name="Brown S."/>
            <person name="Wang L."/>
            <person name="Savard J."/>
            <person name="Tautz D."/>
            <person name="Richards S."/>
            <person name="Weinstock G."/>
            <person name="Gibbs R.A."/>
            <person name="Liu Y."/>
            <person name="Worley K."/>
            <person name="Weinstock G."/>
            <person name="Elsik C.G."/>
            <person name="Reese J.T."/>
            <person name="Elhaik E."/>
            <person name="Landan G."/>
            <person name="Graur D."/>
            <person name="Arensburger P."/>
            <person name="Atkinson P."/>
            <person name="Beeman R.W."/>
            <person name="Beidler J."/>
            <person name="Brown S.J."/>
            <person name="Demuth J.P."/>
            <person name="Drury D.W."/>
            <person name="Du Y.Z."/>
            <person name="Fujiwara H."/>
            <person name="Lorenzen M."/>
            <person name="Maselli V."/>
            <person name="Osanai M."/>
            <person name="Park Y."/>
            <person name="Robertson H.M."/>
            <person name="Tu Z."/>
            <person name="Wang J.J."/>
            <person name="Wang S."/>
            <person name="Richards S."/>
            <person name="Song H."/>
            <person name="Zhang L."/>
            <person name="Sodergren E."/>
            <person name="Werner D."/>
            <person name="Stanke M."/>
            <person name="Morgenstern B."/>
            <person name="Solovyev V."/>
            <person name="Kosarev P."/>
            <person name="Brown G."/>
            <person name="Chen H.C."/>
            <person name="Ermolaeva O."/>
            <person name="Hlavina W."/>
            <person name="Kapustin Y."/>
            <person name="Kiryutin B."/>
            <person name="Kitts P."/>
            <person name="Maglott D."/>
            <person name="Pruitt K."/>
            <person name="Sapojnikov V."/>
            <person name="Souvorov A."/>
            <person name="Mackey A.J."/>
            <person name="Waterhouse R.M."/>
            <person name="Wyder S."/>
            <person name="Zdobnov E.M."/>
            <person name="Zdobnov E.M."/>
            <person name="Wyder S."/>
            <person name="Kriventseva E.V."/>
            <person name="Kadowaki T."/>
            <person name="Bork P."/>
            <person name="Aranda M."/>
            <person name="Bao R."/>
            <person name="Beermann A."/>
            <person name="Berns N."/>
            <person name="Bolognesi R."/>
            <person name="Bonneton F."/>
            <person name="Bopp D."/>
            <person name="Brown S.J."/>
            <person name="Bucher G."/>
            <person name="Butts T."/>
            <person name="Chaumot A."/>
            <person name="Denell R.E."/>
            <person name="Ferrier D.E."/>
            <person name="Friedrich M."/>
            <person name="Gordon C.M."/>
            <person name="Jindra M."/>
            <person name="Klingler M."/>
            <person name="Lan Q."/>
            <person name="Lattorff H.M."/>
            <person name="Laudet V."/>
            <person name="von Levetsow C."/>
            <person name="Liu Z."/>
            <person name="Lutz R."/>
            <person name="Lynch J.A."/>
            <person name="da Fonseca R.N."/>
            <person name="Posnien N."/>
            <person name="Reuter R."/>
            <person name="Roth S."/>
            <person name="Savard J."/>
            <person name="Schinko J.B."/>
            <person name="Schmitt C."/>
            <person name="Schoppmeier M."/>
            <person name="Schroder R."/>
            <person name="Shippy T.D."/>
            <person name="Simonnet F."/>
            <person name="Marques-Souza H."/>
            <person name="Tautz D."/>
            <person name="Tomoyasu Y."/>
            <person name="Trauner J."/>
            <person name="Van der Zee M."/>
            <person name="Vervoort M."/>
            <person name="Wittkopp N."/>
            <person name="Wimmer E.A."/>
            <person name="Yang X."/>
            <person name="Jones A.K."/>
            <person name="Sattelle D.B."/>
            <person name="Ebert P.R."/>
            <person name="Nelson D."/>
            <person name="Scott J.G."/>
            <person name="Beeman R.W."/>
            <person name="Muthukrishnan S."/>
            <person name="Kramer K.J."/>
            <person name="Arakane Y."/>
            <person name="Beeman R.W."/>
            <person name="Zhu Q."/>
            <person name="Hogenkamp D."/>
            <person name="Dixit R."/>
            <person name="Oppert B."/>
            <person name="Jiang H."/>
            <person name="Zou Z."/>
            <person name="Marshall J."/>
            <person name="Elpidina E."/>
            <person name="Vinokurov K."/>
            <person name="Oppert C."/>
            <person name="Zou Z."/>
            <person name="Evans J."/>
            <person name="Lu Z."/>
            <person name="Zhao P."/>
            <person name="Sumathipala N."/>
            <person name="Altincicek B."/>
            <person name="Vilcinskas A."/>
            <person name="Williams M."/>
            <person name="Hultmark D."/>
            <person name="Hetru C."/>
            <person name="Jiang H."/>
            <person name="Grimmelikhuijzen C.J."/>
            <person name="Hauser F."/>
            <person name="Cazzamali G."/>
            <person name="Williamson M."/>
            <person name="Park Y."/>
            <person name="Li B."/>
            <person name="Tanaka Y."/>
            <person name="Predel R."/>
            <person name="Neupert S."/>
            <person name="Schachtner J."/>
            <person name="Verleyen P."/>
            <person name="Raible F."/>
            <person name="Bork P."/>
            <person name="Friedrich M."/>
            <person name="Walden K.K."/>
            <person name="Robertson H.M."/>
            <person name="Angeli S."/>
            <person name="Foret S."/>
            <person name="Bucher G."/>
            <person name="Schuetz S."/>
            <person name="Maleszka R."/>
            <person name="Wimmer E.A."/>
            <person name="Beeman R.W."/>
            <person name="Lorenzen M."/>
            <person name="Tomoyasu Y."/>
            <person name="Miller S.C."/>
            <person name="Grossmann D."/>
            <person name="Bucher G."/>
        </authorList>
    </citation>
    <scope>NUCLEOTIDE SEQUENCE [LARGE SCALE GENOMIC DNA]</scope>
    <source>
        <strain evidence="1 2">Georgia GA2</strain>
    </source>
</reference>
<protein>
    <submittedName>
        <fullName evidence="1">Uncharacterized protein</fullName>
    </submittedName>
</protein>
<evidence type="ECO:0000313" key="2">
    <source>
        <dbReference type="Proteomes" id="UP000007266"/>
    </source>
</evidence>
<dbReference type="EMBL" id="KQ971347">
    <property type="protein sequence ID" value="EFA13364.2"/>
    <property type="molecule type" value="Genomic_DNA"/>
</dbReference>
<dbReference type="Proteomes" id="UP000007266">
    <property type="component" value="Linkage group 6"/>
</dbReference>
<dbReference type="AlphaFoldDB" id="D7GYD4"/>
<gene>
    <name evidence="1" type="primary">AUGUSTUS-3.0.2_02233</name>
    <name evidence="1" type="ORF">TcasGA2_TC002233</name>
</gene>
<accession>D7GYD4</accession>
<organism evidence="1 2">
    <name type="scientific">Tribolium castaneum</name>
    <name type="common">Red flour beetle</name>
    <dbReference type="NCBI Taxonomy" id="7070"/>
    <lineage>
        <taxon>Eukaryota</taxon>
        <taxon>Metazoa</taxon>
        <taxon>Ecdysozoa</taxon>
        <taxon>Arthropoda</taxon>
        <taxon>Hexapoda</taxon>
        <taxon>Insecta</taxon>
        <taxon>Pterygota</taxon>
        <taxon>Neoptera</taxon>
        <taxon>Endopterygota</taxon>
        <taxon>Coleoptera</taxon>
        <taxon>Polyphaga</taxon>
        <taxon>Cucujiformia</taxon>
        <taxon>Tenebrionidae</taxon>
        <taxon>Tenebrionidae incertae sedis</taxon>
        <taxon>Tribolium</taxon>
    </lineage>
</organism>
<proteinExistence type="predicted"/>
<name>D7GYD4_TRICA</name>
<reference evidence="1 2" key="2">
    <citation type="journal article" date="2010" name="Nucleic Acids Res.">
        <title>BeetleBase in 2010: revisions to provide comprehensive genomic information for Tribolium castaneum.</title>
        <authorList>
            <person name="Kim H.S."/>
            <person name="Murphy T."/>
            <person name="Xia J."/>
            <person name="Caragea D."/>
            <person name="Park Y."/>
            <person name="Beeman R.W."/>
            <person name="Lorenzen M.D."/>
            <person name="Butcher S."/>
            <person name="Manak J.R."/>
            <person name="Brown S.J."/>
        </authorList>
    </citation>
    <scope>GENOME REANNOTATION</scope>
    <source>
        <strain evidence="1 2">Georgia GA2</strain>
    </source>
</reference>
<sequence>MATTTIMGLCPISWKMWPMPSTTTDIIIINNQCQYQHMVS</sequence>
<evidence type="ECO:0000313" key="1">
    <source>
        <dbReference type="EMBL" id="EFA13364.2"/>
    </source>
</evidence>
<keyword evidence="2" id="KW-1185">Reference proteome</keyword>
<dbReference type="HOGENOM" id="CLU_3176033_0_0_1"/>